<comment type="caution">
    <text evidence="1">The sequence shown here is derived from an EMBL/GenBank/DDBJ whole genome shotgun (WGS) entry which is preliminary data.</text>
</comment>
<evidence type="ECO:0000313" key="1">
    <source>
        <dbReference type="EMBL" id="RXE60709.1"/>
    </source>
</evidence>
<dbReference type="EMBL" id="RLII01000001">
    <property type="protein sequence ID" value="RXE60709.1"/>
    <property type="molecule type" value="Genomic_DNA"/>
</dbReference>
<name>A0A4V1K2L5_9FIRM</name>
<proteinExistence type="predicted"/>
<accession>A0A4V1K2L5</accession>
<organism evidence="1 2">
    <name type="scientific">Acetivibrio mesophilus</name>
    <dbReference type="NCBI Taxonomy" id="2487273"/>
    <lineage>
        <taxon>Bacteria</taxon>
        <taxon>Bacillati</taxon>
        <taxon>Bacillota</taxon>
        <taxon>Clostridia</taxon>
        <taxon>Eubacteriales</taxon>
        <taxon>Oscillospiraceae</taxon>
        <taxon>Acetivibrio</taxon>
    </lineage>
</organism>
<gene>
    <name evidence="1" type="ORF">EFD62_01965</name>
</gene>
<reference evidence="2" key="1">
    <citation type="submission" date="2018-11" db="EMBL/GenBank/DDBJ databases">
        <title>Genome sequencing of a novel mesophilic and cellulolytic organism within the genus Hungateiclostridium.</title>
        <authorList>
            <person name="Rettenmaier R."/>
            <person name="Liebl W."/>
            <person name="Zverlov V."/>
        </authorList>
    </citation>
    <scope>NUCLEOTIDE SEQUENCE [LARGE SCALE GENOMIC DNA]</scope>
    <source>
        <strain evidence="2">N2K1</strain>
    </source>
</reference>
<dbReference type="Proteomes" id="UP000289166">
    <property type="component" value="Unassembled WGS sequence"/>
</dbReference>
<evidence type="ECO:0000313" key="2">
    <source>
        <dbReference type="Proteomes" id="UP000289166"/>
    </source>
</evidence>
<dbReference type="AlphaFoldDB" id="A0A4V1K2L5"/>
<sequence>MRGSQDVHNQADKKDINDAAVSKVVEKINEALRKNDLSMWMSLFYSEDDIAYEAQKIWFEKYMIEIKPDNYNFVVLDISTNRANAVLRCRIEIEYSNFNPLHETHIYTVEYVEARRDFCITWLEKLREPFMAGDKDSSHWFDFMNNIDCTASYSNDWWKNNTLIEAAYEANDPDSPLIYARAITRNIRFREAHPILECASILACMMSAKLAWLAADIFDCDQLKYMGNVYNVTKDTVLVRLVRDDRDNTWTSKFLAPWYGFDEMLLFRDDKGLISCNCSSYMSFLAALLRIGGYAGKDVIQIRTGNQDALIISVGESNYLISSGKIEKLTEKSLYILKKISKLFSDCYFWTEQGLTNIHRDKIVFYKNLIASRTPIFDFSWKLNDKYVGTFDMDSVKLPDLISNKNPDSLNKDIRRNVFELSKEYPGSVFTWAKYASQTLYVSKPETYLSWSIQSPAVRDKIAVWNSLDEILEEIKELLNISIFSESDRIMTADQVLRHKRCDDKAKALLIFCWFKLKKGAKTFVLFSDRSVYCAYKTETEWIYLDAKSGRKAVPEGDILLALNDKRSVYPLLNGDDFKKFKSMNQIEEVFE</sequence>
<dbReference type="OrthoDB" id="2088107at2"/>
<keyword evidence="2" id="KW-1185">Reference proteome</keyword>
<dbReference type="RefSeq" id="WP_069194545.1">
    <property type="nucleotide sequence ID" value="NZ_RLII01000001.1"/>
</dbReference>
<protein>
    <submittedName>
        <fullName evidence="1">Uncharacterized protein</fullName>
    </submittedName>
</protein>